<evidence type="ECO:0000313" key="2">
    <source>
        <dbReference type="EMBL" id="ART33358.1"/>
    </source>
</evidence>
<organism evidence="2 3">
    <name type="scientific">Deer mastadenovirus B</name>
    <dbReference type="NCBI Taxonomy" id="2170000"/>
    <lineage>
        <taxon>Viruses</taxon>
        <taxon>Varidnaviria</taxon>
        <taxon>Bamfordvirae</taxon>
        <taxon>Preplasmiviricota</taxon>
        <taxon>Polisuviricotina</taxon>
        <taxon>Pharingeaviricetes</taxon>
        <taxon>Rowavirales</taxon>
        <taxon>Adenoviridae</taxon>
        <taxon>Mastadenovirus</taxon>
        <taxon>Mastadenovirus cervi</taxon>
    </lineage>
</organism>
<feature type="region of interest" description="Disordered" evidence="1">
    <location>
        <begin position="41"/>
        <end position="75"/>
    </location>
</feature>
<dbReference type="KEGG" id="vg:39105934"/>
<protein>
    <submittedName>
        <fullName evidence="2">E1A</fullName>
    </submittedName>
</protein>
<dbReference type="GO" id="GO:0006355">
    <property type="term" value="P:regulation of DNA-templated transcription"/>
    <property type="evidence" value="ECO:0007669"/>
    <property type="project" value="InterPro"/>
</dbReference>
<proteinExistence type="predicted"/>
<dbReference type="RefSeq" id="YP_009373233.1">
    <property type="nucleotide sequence ID" value="NC_034834.1"/>
</dbReference>
<reference evidence="2" key="2">
    <citation type="submission" date="2016-12" db="EMBL/GenBank/DDBJ databases">
        <title>Isolation of a novel cervid adenovirus from white-tailed deer (Odocoileus virginianus) fawns in a captive herd.</title>
        <authorList>
            <person name="Ridpath J.F."/>
            <person name="Neill J.D."/>
            <person name="Palmer M.V."/>
            <person name="Bauermann F.V."/>
            <person name="Falkenberg S.M."/>
            <person name="Wolff P.L."/>
        </authorList>
    </citation>
    <scope>NUCLEOTIDE SEQUENCE [LARGE SCALE GENOMIC DNA]</scope>
    <source>
        <strain evidence="2">1319</strain>
    </source>
</reference>
<evidence type="ECO:0000256" key="1">
    <source>
        <dbReference type="SAM" id="MobiDB-lite"/>
    </source>
</evidence>
<sequence>MKYLVLVLNDTLSHIQSAILCTEADIDLRCHEVLSPSLRSSPAVLPASPPAPELPPPLSPVFPPSPPPLATNSGPETVLREYRRHLLERSLVRMADGARWAVCPCERIPVASEDECMDAVNLLFPEPWLEAAEEGADIFGSPNLSPESWIDLSSYDSDVEEMANHFSLDCPEEPGRECSSCGFHRAQSGVPGIMCSLCYMRQTYHCIYSPVSEEEV</sequence>
<keyword evidence="3" id="KW-1185">Reference proteome</keyword>
<dbReference type="EMBL" id="KY306667">
    <property type="protein sequence ID" value="ART33358.1"/>
    <property type="molecule type" value="Genomic_DNA"/>
</dbReference>
<dbReference type="Proteomes" id="UP000201603">
    <property type="component" value="Segment"/>
</dbReference>
<name>A0A1Y0B6F1_9ADEN</name>
<feature type="compositionally biased region" description="Pro residues" evidence="1">
    <location>
        <begin position="47"/>
        <end position="69"/>
    </location>
</feature>
<dbReference type="GO" id="GO:0044003">
    <property type="term" value="P:symbiont-mediated perturbation of host process"/>
    <property type="evidence" value="ECO:0007669"/>
    <property type="project" value="InterPro"/>
</dbReference>
<dbReference type="GeneID" id="39105934"/>
<accession>A0A1Y0B6F1</accession>
<reference evidence="2" key="1">
    <citation type="submission" date="2016-12" db="EMBL/GenBank/DDBJ databases">
        <title>Complete genomic sequence of cervid adenovirus 1, a novel mastadenovirus isolated from white-tailed deer.</title>
        <authorList>
            <person name="Neill J.D."/>
            <person name="Ridpath J.F."/>
        </authorList>
    </citation>
    <scope>NUCLEOTIDE SEQUENCE [LARGE SCALE GENOMIC DNA]</scope>
    <source>
        <strain evidence="2">1319</strain>
    </source>
</reference>
<evidence type="ECO:0000313" key="3">
    <source>
        <dbReference type="Proteomes" id="UP000201603"/>
    </source>
</evidence>